<keyword evidence="1" id="KW-1133">Transmembrane helix</keyword>
<keyword evidence="1" id="KW-0812">Transmembrane</keyword>
<feature type="transmembrane region" description="Helical" evidence="1">
    <location>
        <begin position="12"/>
        <end position="37"/>
    </location>
</feature>
<feature type="transmembrane region" description="Helical" evidence="1">
    <location>
        <begin position="43"/>
        <end position="66"/>
    </location>
</feature>
<name>A0A6M4G389_SPHYA</name>
<dbReference type="EMBL" id="CP053021">
    <property type="protein sequence ID" value="QJR00743.1"/>
    <property type="molecule type" value="Genomic_DNA"/>
</dbReference>
<keyword evidence="1" id="KW-0472">Membrane</keyword>
<sequence>MSRQSLILIGRYALFATFLLAAAPAAVLTLPAFMLLGGPHVDVSAYVFGALILVCAPGAIFTGLIYSWPSARNADRRSIAIALAMAVIAVMSYVLAWGMMRFFGN</sequence>
<evidence type="ECO:0000256" key="1">
    <source>
        <dbReference type="SAM" id="Phobius"/>
    </source>
</evidence>
<gene>
    <name evidence="2" type="ORF">HH800_00145</name>
</gene>
<protein>
    <submittedName>
        <fullName evidence="2">Uncharacterized protein</fullName>
    </submittedName>
</protein>
<dbReference type="Proteomes" id="UP000502611">
    <property type="component" value="Chromosome"/>
</dbReference>
<evidence type="ECO:0000313" key="2">
    <source>
        <dbReference type="EMBL" id="QJR00743.1"/>
    </source>
</evidence>
<dbReference type="RefSeq" id="WP_169859738.1">
    <property type="nucleotide sequence ID" value="NZ_CP053021.1"/>
</dbReference>
<dbReference type="AlphaFoldDB" id="A0A6M4G389"/>
<organism evidence="2 3">
    <name type="scientific">Sphingobium yanoikuyae</name>
    <name type="common">Sphingomonas yanoikuyae</name>
    <dbReference type="NCBI Taxonomy" id="13690"/>
    <lineage>
        <taxon>Bacteria</taxon>
        <taxon>Pseudomonadati</taxon>
        <taxon>Pseudomonadota</taxon>
        <taxon>Alphaproteobacteria</taxon>
        <taxon>Sphingomonadales</taxon>
        <taxon>Sphingomonadaceae</taxon>
        <taxon>Sphingobium</taxon>
    </lineage>
</organism>
<evidence type="ECO:0000313" key="3">
    <source>
        <dbReference type="Proteomes" id="UP000502611"/>
    </source>
</evidence>
<proteinExistence type="predicted"/>
<reference evidence="2 3" key="1">
    <citation type="submission" date="2020-04" db="EMBL/GenBank/DDBJ databases">
        <title>The Whole Genome Analysis of High salt-tolerant Sphingobium yanoikuyae YC-XJ2 with Aryl organophosphorus flame retardants (aryl-OPFRs)-degrading capacity and characteristics of Related phosphotriesterase.</title>
        <authorList>
            <person name="Li X."/>
        </authorList>
    </citation>
    <scope>NUCLEOTIDE SEQUENCE [LARGE SCALE GENOMIC DNA]</scope>
    <source>
        <strain evidence="2 3">YC-XJ2</strain>
    </source>
</reference>
<feature type="transmembrane region" description="Helical" evidence="1">
    <location>
        <begin position="78"/>
        <end position="100"/>
    </location>
</feature>
<accession>A0A6M4G389</accession>